<feature type="domain" description="HNH nuclease" evidence="2">
    <location>
        <begin position="109"/>
        <end position="158"/>
    </location>
</feature>
<gene>
    <name evidence="3" type="ORF">L248_2739</name>
</gene>
<dbReference type="Gene3D" id="1.10.30.50">
    <property type="match status" value="1"/>
</dbReference>
<dbReference type="AlphaFoldDB" id="U4TPI5"/>
<evidence type="ECO:0000313" key="3">
    <source>
        <dbReference type="EMBL" id="ERL65340.1"/>
    </source>
</evidence>
<keyword evidence="1" id="KW-0175">Coiled coil</keyword>
<reference evidence="4" key="1">
    <citation type="journal article" date="2013" name="Genome Announc.">
        <title>Whole-Genome Sequencing of Lactobacillus shenzhenensis Strain LY-73T.</title>
        <authorList>
            <person name="Lin Z."/>
            <person name="Liu Z."/>
            <person name="Yang R."/>
            <person name="Zou Y."/>
            <person name="Wan D."/>
            <person name="Chen J."/>
            <person name="Guo M."/>
            <person name="Zhao J."/>
            <person name="Fang C."/>
            <person name="Yang R."/>
            <person name="Liu F."/>
        </authorList>
    </citation>
    <scope>NUCLEOTIDE SEQUENCE [LARGE SCALE GENOMIC DNA]</scope>
    <source>
        <strain evidence="4">LY-73</strain>
    </source>
</reference>
<evidence type="ECO:0000256" key="1">
    <source>
        <dbReference type="SAM" id="Coils"/>
    </source>
</evidence>
<evidence type="ECO:0000313" key="4">
    <source>
        <dbReference type="Proteomes" id="UP000030647"/>
    </source>
</evidence>
<dbReference type="GO" id="GO:0008270">
    <property type="term" value="F:zinc ion binding"/>
    <property type="evidence" value="ECO:0007669"/>
    <property type="project" value="InterPro"/>
</dbReference>
<dbReference type="HOGENOM" id="CLU_911511_0_0_9"/>
<evidence type="ECO:0000259" key="2">
    <source>
        <dbReference type="SMART" id="SM00507"/>
    </source>
</evidence>
<dbReference type="EMBL" id="KI271587">
    <property type="protein sequence ID" value="ERL65340.1"/>
    <property type="molecule type" value="Genomic_DNA"/>
</dbReference>
<protein>
    <recommendedName>
        <fullName evidence="2">HNH nuclease domain-containing protein</fullName>
    </recommendedName>
</protein>
<dbReference type="Pfam" id="PF01844">
    <property type="entry name" value="HNH"/>
    <property type="match status" value="1"/>
</dbReference>
<organism evidence="3 4">
    <name type="scientific">Schleiferilactobacillus shenzhenensis LY-73</name>
    <dbReference type="NCBI Taxonomy" id="1231336"/>
    <lineage>
        <taxon>Bacteria</taxon>
        <taxon>Bacillati</taxon>
        <taxon>Bacillota</taxon>
        <taxon>Bacilli</taxon>
        <taxon>Lactobacillales</taxon>
        <taxon>Lactobacillaceae</taxon>
        <taxon>Schleiferilactobacillus</taxon>
    </lineage>
</organism>
<keyword evidence="4" id="KW-1185">Reference proteome</keyword>
<dbReference type="eggNOG" id="COG1403">
    <property type="taxonomic scope" value="Bacteria"/>
</dbReference>
<dbReference type="SMART" id="SM00507">
    <property type="entry name" value="HNHc"/>
    <property type="match status" value="1"/>
</dbReference>
<dbReference type="GO" id="GO:0004519">
    <property type="term" value="F:endonuclease activity"/>
    <property type="evidence" value="ECO:0007669"/>
    <property type="project" value="InterPro"/>
</dbReference>
<accession>U4TPI5</accession>
<dbReference type="InterPro" id="IPR003615">
    <property type="entry name" value="HNH_nuc"/>
</dbReference>
<sequence length="266" mass="29068">MAAGDFANPASQLFSQGTGLTYTGAEQTTGQPLTLTKTARRQAEGIADSFAVAPPAVAAAISPADFSDQLWQMLHTPPDEWPSGDLPTVLAAWGYPVQKLFNQNTLDLTTRQYIREHYHHICQYCGRYGNSVDHMDPVSVSADNTIANLTLACSECNQLKGDMPYADFIRIDAATAPLKADLRRLEQAANAFQGRVTALQSQLAALTHQAADPLAPGAAALRRRIKVAQDLLDQSKADSKHISDLRSAYVHSRWAVAQYQEETDQW</sequence>
<dbReference type="Proteomes" id="UP000030647">
    <property type="component" value="Unassembled WGS sequence"/>
</dbReference>
<feature type="coiled-coil region" evidence="1">
    <location>
        <begin position="182"/>
        <end position="238"/>
    </location>
</feature>
<dbReference type="GO" id="GO:0003676">
    <property type="term" value="F:nucleic acid binding"/>
    <property type="evidence" value="ECO:0007669"/>
    <property type="project" value="InterPro"/>
</dbReference>
<dbReference type="CDD" id="cd00085">
    <property type="entry name" value="HNHc"/>
    <property type="match status" value="1"/>
</dbReference>
<proteinExistence type="predicted"/>
<name>U4TPI5_9LACO</name>
<dbReference type="InterPro" id="IPR002711">
    <property type="entry name" value="HNH"/>
</dbReference>
<dbReference type="STRING" id="1231336.L248_2739"/>